<name>A0A9P8NUK2_9ASCO</name>
<proteinExistence type="predicted"/>
<gene>
    <name evidence="1" type="ORF">OGATHE_005561</name>
</gene>
<evidence type="ECO:0000313" key="2">
    <source>
        <dbReference type="Proteomes" id="UP000788993"/>
    </source>
</evidence>
<dbReference type="EMBL" id="JAEUBD010001504">
    <property type="protein sequence ID" value="KAH3659516.1"/>
    <property type="molecule type" value="Genomic_DNA"/>
</dbReference>
<organism evidence="1 2">
    <name type="scientific">Ogataea polymorpha</name>
    <dbReference type="NCBI Taxonomy" id="460523"/>
    <lineage>
        <taxon>Eukaryota</taxon>
        <taxon>Fungi</taxon>
        <taxon>Dikarya</taxon>
        <taxon>Ascomycota</taxon>
        <taxon>Saccharomycotina</taxon>
        <taxon>Pichiomycetes</taxon>
        <taxon>Pichiales</taxon>
        <taxon>Pichiaceae</taxon>
        <taxon>Ogataea</taxon>
    </lineage>
</organism>
<reference evidence="1" key="1">
    <citation type="journal article" date="2021" name="Open Biol.">
        <title>Shared evolutionary footprints suggest mitochondrial oxidative damage underlies multiple complex I losses in fungi.</title>
        <authorList>
            <person name="Schikora-Tamarit M.A."/>
            <person name="Marcet-Houben M."/>
            <person name="Nosek J."/>
            <person name="Gabaldon T."/>
        </authorList>
    </citation>
    <scope>NUCLEOTIDE SEQUENCE</scope>
    <source>
        <strain evidence="1">NCAIM Y.01608</strain>
    </source>
</reference>
<sequence length="148" mass="15612">MAVANSSSDLLALLGLDGNTTEVCVYSVRLIEVAGVLADHLERLAEGRVRFSVHGVHVTGSVDVWSGLVQSRVDSKAGSVNGHSVAANDISVLVDLDHVLGLEKTKMDTQRVDPKSAWVHRVSDGDVSRASLSVALASENSEGPSHVF</sequence>
<evidence type="ECO:0000313" key="1">
    <source>
        <dbReference type="EMBL" id="KAH3659516.1"/>
    </source>
</evidence>
<dbReference type="Proteomes" id="UP000788993">
    <property type="component" value="Unassembled WGS sequence"/>
</dbReference>
<reference evidence="1" key="2">
    <citation type="submission" date="2021-01" db="EMBL/GenBank/DDBJ databases">
        <authorList>
            <person name="Schikora-Tamarit M.A."/>
        </authorList>
    </citation>
    <scope>NUCLEOTIDE SEQUENCE</scope>
    <source>
        <strain evidence="1">NCAIM Y.01608</strain>
    </source>
</reference>
<dbReference type="AlphaFoldDB" id="A0A9P8NUK2"/>
<comment type="caution">
    <text evidence="1">The sequence shown here is derived from an EMBL/GenBank/DDBJ whole genome shotgun (WGS) entry which is preliminary data.</text>
</comment>
<keyword evidence="2" id="KW-1185">Reference proteome</keyword>
<accession>A0A9P8NUK2</accession>
<protein>
    <submittedName>
        <fullName evidence="1">Uncharacterized protein</fullName>
    </submittedName>
</protein>